<feature type="compositionally biased region" description="Pro residues" evidence="1">
    <location>
        <begin position="144"/>
        <end position="179"/>
    </location>
</feature>
<keyword evidence="2" id="KW-0472">Membrane</keyword>
<dbReference type="RefSeq" id="WP_076819383.1">
    <property type="nucleotide sequence ID" value="NZ_MOMC01000049.1"/>
</dbReference>
<dbReference type="STRING" id="1834516.BL253_23720"/>
<feature type="compositionally biased region" description="Pro residues" evidence="1">
    <location>
        <begin position="109"/>
        <end position="119"/>
    </location>
</feature>
<evidence type="ECO:0000313" key="3">
    <source>
        <dbReference type="EMBL" id="ONH26767.1"/>
    </source>
</evidence>
<evidence type="ECO:0000256" key="1">
    <source>
        <dbReference type="SAM" id="MobiDB-lite"/>
    </source>
</evidence>
<feature type="transmembrane region" description="Helical" evidence="2">
    <location>
        <begin position="45"/>
        <end position="65"/>
    </location>
</feature>
<accession>A0A1V2I6H7</accession>
<feature type="region of interest" description="Disordered" evidence="1">
    <location>
        <begin position="108"/>
        <end position="214"/>
    </location>
</feature>
<dbReference type="AlphaFoldDB" id="A0A1V2I6H7"/>
<dbReference type="PRINTS" id="PR01217">
    <property type="entry name" value="PRICHEXTENSN"/>
</dbReference>
<evidence type="ECO:0000313" key="4">
    <source>
        <dbReference type="Proteomes" id="UP000188929"/>
    </source>
</evidence>
<dbReference type="Proteomes" id="UP000188929">
    <property type="component" value="Unassembled WGS sequence"/>
</dbReference>
<feature type="compositionally biased region" description="Pro residues" evidence="1">
    <location>
        <begin position="188"/>
        <end position="214"/>
    </location>
</feature>
<feature type="compositionally biased region" description="Low complexity" evidence="1">
    <location>
        <begin position="131"/>
        <end position="143"/>
    </location>
</feature>
<feature type="transmembrane region" description="Helical" evidence="2">
    <location>
        <begin position="12"/>
        <end position="33"/>
    </location>
</feature>
<protein>
    <submittedName>
        <fullName evidence="3">Uncharacterized protein</fullName>
    </submittedName>
</protein>
<dbReference type="EMBL" id="MOMC01000049">
    <property type="protein sequence ID" value="ONH26767.1"/>
    <property type="molecule type" value="Genomic_DNA"/>
</dbReference>
<feature type="transmembrane region" description="Helical" evidence="2">
    <location>
        <begin position="85"/>
        <end position="102"/>
    </location>
</feature>
<organism evidence="3 4">
    <name type="scientific">Pseudofrankia asymbiotica</name>
    <dbReference type="NCBI Taxonomy" id="1834516"/>
    <lineage>
        <taxon>Bacteria</taxon>
        <taxon>Bacillati</taxon>
        <taxon>Actinomycetota</taxon>
        <taxon>Actinomycetes</taxon>
        <taxon>Frankiales</taxon>
        <taxon>Frankiaceae</taxon>
        <taxon>Pseudofrankia</taxon>
    </lineage>
</organism>
<reference evidence="4" key="1">
    <citation type="submission" date="2016-10" db="EMBL/GenBank/DDBJ databases">
        <title>Frankia sp. NRRL B-16386 Genome sequencing.</title>
        <authorList>
            <person name="Ghodhbane-Gtari F."/>
            <person name="Swanson E."/>
            <person name="Gueddou A."/>
            <person name="Hezbri K."/>
            <person name="Ktari K."/>
            <person name="Nouioui I."/>
            <person name="Morris K."/>
            <person name="Simpson S."/>
            <person name="Abebe-Akele F."/>
            <person name="Thomas K."/>
            <person name="Gtari M."/>
            <person name="Tisa L.S."/>
        </authorList>
    </citation>
    <scope>NUCLEOTIDE SEQUENCE [LARGE SCALE GENOMIC DNA]</scope>
    <source>
        <strain evidence="4">NRRL B-16386</strain>
    </source>
</reference>
<proteinExistence type="predicted"/>
<evidence type="ECO:0000256" key="2">
    <source>
        <dbReference type="SAM" id="Phobius"/>
    </source>
</evidence>
<sequence>MGEFIKQFFGYLIFSPLTAAVFGLGIWVLPAVFLRDQLTRLRLRFFHFFVSGYIFIAITAIYLLVVGAKVSAADGGGRHHQAGPIVGMLVSLALSWWVQHVLRRRFPRAPRPGGPPAPTYPGVGRTGYGHPGYSHPGYSHPGYGQPPPLPPGYPPHPGYPGQLPAPQPGQRLPPPPPHRPSGEVTAADPPPARGVPWVVPPPGPTALPPTPPAD</sequence>
<keyword evidence="2" id="KW-1133">Transmembrane helix</keyword>
<gene>
    <name evidence="3" type="ORF">BL253_23720</name>
</gene>
<keyword evidence="4" id="KW-1185">Reference proteome</keyword>
<dbReference type="OrthoDB" id="3218594at2"/>
<name>A0A1V2I6H7_9ACTN</name>
<comment type="caution">
    <text evidence="3">The sequence shown here is derived from an EMBL/GenBank/DDBJ whole genome shotgun (WGS) entry which is preliminary data.</text>
</comment>
<keyword evidence="2" id="KW-0812">Transmembrane</keyword>